<dbReference type="AlphaFoldDB" id="A0AAV4LL67"/>
<evidence type="ECO:0000313" key="2">
    <source>
        <dbReference type="Proteomes" id="UP001057291"/>
    </source>
</evidence>
<sequence length="171" mass="20657">MLKKMEAIFQQVSLFELGMDMEVVESEKEPLQKRKPRWNPKERSFNRQISMEEYDGFPNPELVRDLHLAIVKRKRIFHEPFLEFIEIIAYQPFFDWGDRMDYTVKIRVEGRLPYATVLGVALYKEDRTKNEGQLLFFDYRHLQFVEDPKKPWVFKSIEEKTTYLQWASKGI</sequence>
<gene>
    <name evidence="1" type="ORF">DNHGIG_40480</name>
</gene>
<dbReference type="EMBL" id="BOQE01000002">
    <property type="protein sequence ID" value="GIM48499.1"/>
    <property type="molecule type" value="Genomic_DNA"/>
</dbReference>
<organism evidence="1 2">
    <name type="scientific">Collibacillus ludicampi</name>
    <dbReference type="NCBI Taxonomy" id="2771369"/>
    <lineage>
        <taxon>Bacteria</taxon>
        <taxon>Bacillati</taxon>
        <taxon>Bacillota</taxon>
        <taxon>Bacilli</taxon>
        <taxon>Bacillales</taxon>
        <taxon>Alicyclobacillaceae</taxon>
        <taxon>Collibacillus</taxon>
    </lineage>
</organism>
<protein>
    <submittedName>
        <fullName evidence="1">Uncharacterized protein</fullName>
    </submittedName>
</protein>
<name>A0AAV4LL67_9BACL</name>
<evidence type="ECO:0000313" key="1">
    <source>
        <dbReference type="EMBL" id="GIM48499.1"/>
    </source>
</evidence>
<keyword evidence="2" id="KW-1185">Reference proteome</keyword>
<reference evidence="1" key="1">
    <citation type="journal article" date="2023" name="Int. J. Syst. Evol. Microbiol.">
        <title>Collibacillus ludicampi gen. nov., sp. nov., a new soil bacterium of the family Alicyclobacillaceae.</title>
        <authorList>
            <person name="Jojima T."/>
            <person name="Ioku Y."/>
            <person name="Fukuta Y."/>
            <person name="Shirasaka N."/>
            <person name="Matsumura Y."/>
            <person name="Mori M."/>
        </authorList>
    </citation>
    <scope>NUCLEOTIDE SEQUENCE</scope>
    <source>
        <strain evidence="1">TP075</strain>
    </source>
</reference>
<dbReference type="Proteomes" id="UP001057291">
    <property type="component" value="Unassembled WGS sequence"/>
</dbReference>
<proteinExistence type="predicted"/>
<comment type="caution">
    <text evidence="1">The sequence shown here is derived from an EMBL/GenBank/DDBJ whole genome shotgun (WGS) entry which is preliminary data.</text>
</comment>
<accession>A0AAV4LL67</accession>